<dbReference type="EMBL" id="BAAAZE010000013">
    <property type="protein sequence ID" value="GAA4030574.1"/>
    <property type="molecule type" value="Genomic_DNA"/>
</dbReference>
<dbReference type="Proteomes" id="UP001501353">
    <property type="component" value="Unassembled WGS sequence"/>
</dbReference>
<sequence length="149" mass="16681">MTVVVALCSTVQAQTPSTLVIGVAPHSSARAILDMYQPLRKHLQKSLAVTVDIVTAPDFTEFARRMLHQDYDLAITTGHQARLSQTDAGYLTLLTYRAEFRTIASALTRGWMTTFPSHWILIACMRCWRQYCVRWLESPGLKSAPKIGA</sequence>
<dbReference type="Gene3D" id="3.40.190.10">
    <property type="entry name" value="Periplasmic binding protein-like II"/>
    <property type="match status" value="1"/>
</dbReference>
<comment type="caution">
    <text evidence="1">The sequence shown here is derived from an EMBL/GenBank/DDBJ whole genome shotgun (WGS) entry which is preliminary data.</text>
</comment>
<protein>
    <submittedName>
        <fullName evidence="1">Uncharacterized protein</fullName>
    </submittedName>
</protein>
<organism evidence="1 2">
    <name type="scientific">Actimicrobium antarcticum</name>
    <dbReference type="NCBI Taxonomy" id="1051899"/>
    <lineage>
        <taxon>Bacteria</taxon>
        <taxon>Pseudomonadati</taxon>
        <taxon>Pseudomonadota</taxon>
        <taxon>Betaproteobacteria</taxon>
        <taxon>Burkholderiales</taxon>
        <taxon>Oxalobacteraceae</taxon>
        <taxon>Actimicrobium</taxon>
    </lineage>
</organism>
<name>A0ABP7TSN3_9BURK</name>
<dbReference type="Pfam" id="PF12974">
    <property type="entry name" value="Phosphonate-bd"/>
    <property type="match status" value="1"/>
</dbReference>
<reference evidence="2" key="1">
    <citation type="journal article" date="2019" name="Int. J. Syst. Evol. Microbiol.">
        <title>The Global Catalogue of Microorganisms (GCM) 10K type strain sequencing project: providing services to taxonomists for standard genome sequencing and annotation.</title>
        <authorList>
            <consortium name="The Broad Institute Genomics Platform"/>
            <consortium name="The Broad Institute Genome Sequencing Center for Infectious Disease"/>
            <person name="Wu L."/>
            <person name="Ma J."/>
        </authorList>
    </citation>
    <scope>NUCLEOTIDE SEQUENCE [LARGE SCALE GENOMIC DNA]</scope>
    <source>
        <strain evidence="2">JCM 16673</strain>
    </source>
</reference>
<accession>A0ABP7TSN3</accession>
<evidence type="ECO:0000313" key="2">
    <source>
        <dbReference type="Proteomes" id="UP001501353"/>
    </source>
</evidence>
<gene>
    <name evidence="1" type="ORF">GCM10022212_31120</name>
</gene>
<keyword evidence="2" id="KW-1185">Reference proteome</keyword>
<evidence type="ECO:0000313" key="1">
    <source>
        <dbReference type="EMBL" id="GAA4030574.1"/>
    </source>
</evidence>
<proteinExistence type="predicted"/>